<evidence type="ECO:0000256" key="1">
    <source>
        <dbReference type="ARBA" id="ARBA00008060"/>
    </source>
</evidence>
<dbReference type="Gene3D" id="1.20.5.170">
    <property type="match status" value="1"/>
</dbReference>
<evidence type="ECO:0000256" key="4">
    <source>
        <dbReference type="ARBA" id="ARBA00023204"/>
    </source>
</evidence>
<dbReference type="InterPro" id="IPR010760">
    <property type="entry name" value="DNA-repair_Swi5"/>
</dbReference>
<dbReference type="Proteomes" id="UP000826234">
    <property type="component" value="Unassembled WGS sequence"/>
</dbReference>
<feature type="non-terminal residue" evidence="8">
    <location>
        <position position="1"/>
    </location>
</feature>
<keyword evidence="4" id="KW-0234">DNA repair</keyword>
<organism evidence="8 9">
    <name type="scientific">Phrynosoma platyrhinos</name>
    <name type="common">Desert horned lizard</name>
    <dbReference type="NCBI Taxonomy" id="52577"/>
    <lineage>
        <taxon>Eukaryota</taxon>
        <taxon>Metazoa</taxon>
        <taxon>Chordata</taxon>
        <taxon>Craniata</taxon>
        <taxon>Vertebrata</taxon>
        <taxon>Euteleostomi</taxon>
        <taxon>Lepidosauria</taxon>
        <taxon>Squamata</taxon>
        <taxon>Bifurcata</taxon>
        <taxon>Unidentata</taxon>
        <taxon>Episquamata</taxon>
        <taxon>Toxicofera</taxon>
        <taxon>Iguania</taxon>
        <taxon>Phrynosomatidae</taxon>
        <taxon>Phrynosomatinae</taxon>
        <taxon>Phrynosoma</taxon>
    </lineage>
</organism>
<dbReference type="PANTHER" id="PTHR28529">
    <property type="entry name" value="DNA REPAIR PROTEIN SWI5 HOMOLOG"/>
    <property type="match status" value="1"/>
</dbReference>
<evidence type="ECO:0000256" key="6">
    <source>
        <dbReference type="ARBA" id="ARBA00030081"/>
    </source>
</evidence>
<sequence length="242" mass="27054">LKEYQQKNSPGLTSGAKKKRKGKEGSRPETPTNDGRESPENIQNILKVLVSDLNRSNGVAIPSLDKRKTTNPKMQNEKEVAGICCKEGNLQGAKLDQPEQASPLDKRWEQSPGEKGGPSPRPLLRRTPVGTQRNCNTSFKSPVPSPRACQPANKDTLQREIEELKNKSIYLDHEIAHLSAEGYSLEELESHIALLHEYNEIKDTGQMLLGRLGKNQMRNYVSVIRGVTTKELYPVFDLDLND</sequence>
<keyword evidence="3" id="KW-0227">DNA damage</keyword>
<evidence type="ECO:0000256" key="3">
    <source>
        <dbReference type="ARBA" id="ARBA00022763"/>
    </source>
</evidence>
<protein>
    <recommendedName>
        <fullName evidence="2">DNA repair protein SWI5 homolog</fullName>
    </recommendedName>
    <alternativeName>
        <fullName evidence="6">Protein SAE3 homolog</fullName>
    </alternativeName>
</protein>
<name>A0ABQ7SE19_PHRPL</name>
<evidence type="ECO:0000256" key="7">
    <source>
        <dbReference type="SAM" id="MobiDB-lite"/>
    </source>
</evidence>
<dbReference type="EMBL" id="JAIPUX010005291">
    <property type="protein sequence ID" value="KAH0615577.1"/>
    <property type="molecule type" value="Genomic_DNA"/>
</dbReference>
<feature type="region of interest" description="Disordered" evidence="7">
    <location>
        <begin position="92"/>
        <end position="154"/>
    </location>
</feature>
<feature type="region of interest" description="Disordered" evidence="7">
    <location>
        <begin position="1"/>
        <end position="77"/>
    </location>
</feature>
<dbReference type="Pfam" id="PF07061">
    <property type="entry name" value="Swi5"/>
    <property type="match status" value="1"/>
</dbReference>
<evidence type="ECO:0000313" key="8">
    <source>
        <dbReference type="EMBL" id="KAH0615577.1"/>
    </source>
</evidence>
<evidence type="ECO:0000256" key="2">
    <source>
        <dbReference type="ARBA" id="ARBA00019825"/>
    </source>
</evidence>
<accession>A0ABQ7SE19</accession>
<comment type="caution">
    <text evidence="8">The sequence shown here is derived from an EMBL/GenBank/DDBJ whole genome shotgun (WGS) entry which is preliminary data.</text>
</comment>
<comment type="similarity">
    <text evidence="1">Belongs to the SWI5/SAE3 family.</text>
</comment>
<gene>
    <name evidence="8" type="ORF">JD844_005018</name>
</gene>
<evidence type="ECO:0000256" key="5">
    <source>
        <dbReference type="ARBA" id="ARBA00025380"/>
    </source>
</evidence>
<feature type="compositionally biased region" description="Polar residues" evidence="7">
    <location>
        <begin position="129"/>
        <end position="140"/>
    </location>
</feature>
<proteinExistence type="inferred from homology"/>
<keyword evidence="9" id="KW-1185">Reference proteome</keyword>
<reference evidence="8 9" key="1">
    <citation type="journal article" date="2022" name="Gigascience">
        <title>A chromosome-level genome assembly and annotation of the desert horned lizard, Phrynosoma platyrhinos, provides insight into chromosomal rearrangements among reptiles.</title>
        <authorList>
            <person name="Koochekian N."/>
            <person name="Ascanio A."/>
            <person name="Farleigh K."/>
            <person name="Card D.C."/>
            <person name="Schield D.R."/>
            <person name="Castoe T.A."/>
            <person name="Jezkova T."/>
        </authorList>
    </citation>
    <scope>NUCLEOTIDE SEQUENCE [LARGE SCALE GENOMIC DNA]</scope>
    <source>
        <strain evidence="8">NK-2021</strain>
    </source>
</reference>
<comment type="function">
    <text evidence="5">Component of the swi5-sfr1 complex, a complex required for double-strand break repair via homologous recombination.</text>
</comment>
<feature type="compositionally biased region" description="Polar residues" evidence="7">
    <location>
        <begin position="1"/>
        <end position="12"/>
    </location>
</feature>
<dbReference type="PANTHER" id="PTHR28529:SF2">
    <property type="entry name" value="DNA REPAIR PROTEIN SWI5 HOMOLOG"/>
    <property type="match status" value="1"/>
</dbReference>
<evidence type="ECO:0000313" key="9">
    <source>
        <dbReference type="Proteomes" id="UP000826234"/>
    </source>
</evidence>